<sequence>MSITILHTRENEGDVSVFYTIDIDDEDYEFSADIPKGKNQQAWLSDNQDRMRMLILGKMYRAGDWVRYKTGDKSDLDAMKEWISKGHKNKLITGYKDEERKKPTYGFKVVEKREFRSTHPKYIKQLKAIESLPSNGKLKEILTSIVQG</sequence>
<evidence type="ECO:0000313" key="1">
    <source>
        <dbReference type="EMBL" id="GAG05395.1"/>
    </source>
</evidence>
<organism evidence="1">
    <name type="scientific">marine sediment metagenome</name>
    <dbReference type="NCBI Taxonomy" id="412755"/>
    <lineage>
        <taxon>unclassified sequences</taxon>
        <taxon>metagenomes</taxon>
        <taxon>ecological metagenomes</taxon>
    </lineage>
</organism>
<accession>X0UIG3</accession>
<dbReference type="EMBL" id="BARS01024224">
    <property type="protein sequence ID" value="GAG05395.1"/>
    <property type="molecule type" value="Genomic_DNA"/>
</dbReference>
<gene>
    <name evidence="1" type="ORF">S01H1_38478</name>
</gene>
<protein>
    <submittedName>
        <fullName evidence="1">Uncharacterized protein</fullName>
    </submittedName>
</protein>
<name>X0UIG3_9ZZZZ</name>
<proteinExistence type="predicted"/>
<comment type="caution">
    <text evidence="1">The sequence shown here is derived from an EMBL/GenBank/DDBJ whole genome shotgun (WGS) entry which is preliminary data.</text>
</comment>
<reference evidence="1" key="1">
    <citation type="journal article" date="2014" name="Front. Microbiol.">
        <title>High frequency of phylogenetically diverse reductive dehalogenase-homologous genes in deep subseafloor sedimentary metagenomes.</title>
        <authorList>
            <person name="Kawai M."/>
            <person name="Futagami T."/>
            <person name="Toyoda A."/>
            <person name="Takaki Y."/>
            <person name="Nishi S."/>
            <person name="Hori S."/>
            <person name="Arai W."/>
            <person name="Tsubouchi T."/>
            <person name="Morono Y."/>
            <person name="Uchiyama I."/>
            <person name="Ito T."/>
            <person name="Fujiyama A."/>
            <person name="Inagaki F."/>
            <person name="Takami H."/>
        </authorList>
    </citation>
    <scope>NUCLEOTIDE SEQUENCE</scope>
    <source>
        <strain evidence="1">Expedition CK06-06</strain>
    </source>
</reference>
<dbReference type="AlphaFoldDB" id="X0UIG3"/>